<proteinExistence type="predicted"/>
<dbReference type="PATRIC" id="fig|1028801.3.peg.1606"/>
<keyword evidence="1 5" id="KW-0547">Nucleotide-binding</keyword>
<dbReference type="GO" id="GO:0004386">
    <property type="term" value="F:helicase activity"/>
    <property type="evidence" value="ECO:0007669"/>
    <property type="project" value="UniProtKB-UniRule"/>
</dbReference>
<dbReference type="Pfam" id="PF00580">
    <property type="entry name" value="UvrD-helicase"/>
    <property type="match status" value="1"/>
</dbReference>
<keyword evidence="2 5" id="KW-0378">Hydrolase</keyword>
<keyword evidence="3 5" id="KW-0347">Helicase</keyword>
<evidence type="ECO:0000256" key="4">
    <source>
        <dbReference type="ARBA" id="ARBA00022840"/>
    </source>
</evidence>
<gene>
    <name evidence="7" type="ORF">RG1141_CH15880</name>
</gene>
<dbReference type="KEGG" id="ngl:RG1141_CH15880"/>
<evidence type="ECO:0000259" key="6">
    <source>
        <dbReference type="PROSITE" id="PS51198"/>
    </source>
</evidence>
<protein>
    <recommendedName>
        <fullName evidence="6">UvrD-like helicase ATP-binding domain-containing protein</fullName>
    </recommendedName>
</protein>
<feature type="domain" description="UvrD-like helicase ATP-binding" evidence="6">
    <location>
        <begin position="211"/>
        <end position="546"/>
    </location>
</feature>
<dbReference type="Gene3D" id="3.40.50.300">
    <property type="entry name" value="P-loop containing nucleotide triphosphate hydrolases"/>
    <property type="match status" value="2"/>
</dbReference>
<organism evidence="7 8">
    <name type="scientific">Neorhizobium galegae bv. officinalis bv. officinalis str. HAMBI 1141</name>
    <dbReference type="NCBI Taxonomy" id="1028801"/>
    <lineage>
        <taxon>Bacteria</taxon>
        <taxon>Pseudomonadati</taxon>
        <taxon>Pseudomonadota</taxon>
        <taxon>Alphaproteobacteria</taxon>
        <taxon>Hyphomicrobiales</taxon>
        <taxon>Rhizobiaceae</taxon>
        <taxon>Rhizobium/Agrobacterium group</taxon>
        <taxon>Neorhizobium</taxon>
    </lineage>
</organism>
<evidence type="ECO:0000313" key="7">
    <source>
        <dbReference type="EMBL" id="CDN53931.1"/>
    </source>
</evidence>
<dbReference type="eggNOG" id="COG0210">
    <property type="taxonomic scope" value="Bacteria"/>
</dbReference>
<dbReference type="PROSITE" id="PS51198">
    <property type="entry name" value="UVRD_HELICASE_ATP_BIND"/>
    <property type="match status" value="1"/>
</dbReference>
<feature type="binding site" evidence="5">
    <location>
        <begin position="232"/>
        <end position="239"/>
    </location>
    <ligand>
        <name>ATP</name>
        <dbReference type="ChEBI" id="CHEBI:30616"/>
    </ligand>
</feature>
<sequence>MPDLNIAIEENAARIIARSPVSESFFKSFTLCEPNSGLASVTLGNTIFVLCRNSKLEGRFIVINGARCALSNAKPNSYDPFERIITLAISKFENDVSLPVKWGLYTDGGKRGSFFAYTAAKGSGARIFYEDRFNGGQHIYVYAINSKNIEFSNVVIEKVPYDEFNNNIVDAFIKYESLDFKKKDFDGLVEIEPPSNVIGHGWSLEEWVDRRLTNAQRIFLNKDYSQSVRLRGAAGTGKTISLIVKFLRDFISFEADHKNIRMLFLTHSKVTADLVKDLIHQLDKEDARGRAMFASAKVATIFEIASDFVQREQRGVSPIDIDAYSGRIMQRELVESIITSARLTLATQFADESSPDFINRMLTDEPAAKDRFLYEVMNEIMAVLDAEGIRSGNSKATDYINAPRPEWMVSLEKSGERKILLDIHRRYREQLREMRVISVDQLVADFVSFLSSNVWDNLMEREGYDALFVDELHLFTPLERMALKPLMRQTGVFGGRQPMFMAYDLKQTTRDYFSSLVTDGKSTSSWIGRTADGSDLVELNEVFRFTPQIAHCIADMAVSFAEVEFLDQMDRHIGESLVDDGDVPELREFNTNQKMYEWAFAYAHGRASSLGSGRRVCIICMNEILYAVYRDAGRHSGEFISIESREDLNGIRYAGKRFIYSSPEFVSGLQFDDVIVIHADRRTVDENDLGPLRRRRNLSRLYLAASRASKRLTFCASLELGGISPIFTTAIAKHTIHLAG</sequence>
<dbReference type="SUPFAM" id="SSF52540">
    <property type="entry name" value="P-loop containing nucleoside triphosphate hydrolases"/>
    <property type="match status" value="1"/>
</dbReference>
<reference evidence="8" key="1">
    <citation type="journal article" date="2014" name="BMC Genomics">
        <title>Genome sequencing of two Neorhizobium galegae strains reveals a noeT gene responsible for the unusual acetylation of the nodulation factors.</title>
        <authorList>
            <person name="Osterman J."/>
            <person name="Marsh J."/>
            <person name="Laine P.K."/>
            <person name="Zeng Z."/>
            <person name="Alatalo E."/>
            <person name="Sullivan J.T."/>
            <person name="Young J.P."/>
            <person name="Thomas-Oates J."/>
            <person name="Paulin L."/>
            <person name="Lindstrom K."/>
        </authorList>
    </citation>
    <scope>NUCLEOTIDE SEQUENCE [LARGE SCALE GENOMIC DNA]</scope>
    <source>
        <strain evidence="8">HAMBI 1141</strain>
    </source>
</reference>
<dbReference type="HOGENOM" id="CLU_378044_0_0_5"/>
<dbReference type="InterPro" id="IPR027417">
    <property type="entry name" value="P-loop_NTPase"/>
</dbReference>
<dbReference type="GO" id="GO:0005524">
    <property type="term" value="F:ATP binding"/>
    <property type="evidence" value="ECO:0007669"/>
    <property type="project" value="UniProtKB-UniRule"/>
</dbReference>
<dbReference type="AlphaFoldDB" id="A0A068T7C0"/>
<evidence type="ECO:0000256" key="5">
    <source>
        <dbReference type="PROSITE-ProRule" id="PRU00560"/>
    </source>
</evidence>
<evidence type="ECO:0000256" key="2">
    <source>
        <dbReference type="ARBA" id="ARBA00022801"/>
    </source>
</evidence>
<evidence type="ECO:0000256" key="1">
    <source>
        <dbReference type="ARBA" id="ARBA00022741"/>
    </source>
</evidence>
<evidence type="ECO:0000313" key="8">
    <source>
        <dbReference type="Proteomes" id="UP000028186"/>
    </source>
</evidence>
<dbReference type="EMBL" id="HG938355">
    <property type="protein sequence ID" value="CDN53931.1"/>
    <property type="molecule type" value="Genomic_DNA"/>
</dbReference>
<keyword evidence="4 5" id="KW-0067">ATP-binding</keyword>
<dbReference type="GO" id="GO:0016787">
    <property type="term" value="F:hydrolase activity"/>
    <property type="evidence" value="ECO:0007669"/>
    <property type="project" value="UniProtKB-UniRule"/>
</dbReference>
<dbReference type="Proteomes" id="UP000028186">
    <property type="component" value="Chromosome I"/>
</dbReference>
<dbReference type="InterPro" id="IPR014016">
    <property type="entry name" value="UvrD-like_ATP-bd"/>
</dbReference>
<accession>A0A068T7C0</accession>
<name>A0A068T7C0_NEOGA</name>
<dbReference type="RefSeq" id="WP_157885121.1">
    <property type="nucleotide sequence ID" value="NZ_HG938355.1"/>
</dbReference>
<evidence type="ECO:0000256" key="3">
    <source>
        <dbReference type="ARBA" id="ARBA00022806"/>
    </source>
</evidence>